<keyword evidence="3" id="KW-1185">Reference proteome</keyword>
<dbReference type="AlphaFoldDB" id="A0A5D3WJ25"/>
<dbReference type="Proteomes" id="UP000324159">
    <property type="component" value="Unassembled WGS sequence"/>
</dbReference>
<proteinExistence type="predicted"/>
<dbReference type="EMBL" id="VNIB01000007">
    <property type="protein sequence ID" value="TYO98218.1"/>
    <property type="molecule type" value="Genomic_DNA"/>
</dbReference>
<reference evidence="2 3" key="1">
    <citation type="submission" date="2019-07" db="EMBL/GenBank/DDBJ databases">
        <title>Genomic Encyclopedia of Type Strains, Phase IV (KMG-IV): sequencing the most valuable type-strain genomes for metagenomic binning, comparative biology and taxonomic classification.</title>
        <authorList>
            <person name="Goeker M."/>
        </authorList>
    </citation>
    <scope>NUCLEOTIDE SEQUENCE [LARGE SCALE GENOMIC DNA]</scope>
    <source>
        <strain evidence="2 3">SS015</strain>
    </source>
</reference>
<evidence type="ECO:0000256" key="1">
    <source>
        <dbReference type="SAM" id="MobiDB-lite"/>
    </source>
</evidence>
<organism evidence="2 3">
    <name type="scientific">Geothermobacter ehrlichii</name>
    <dbReference type="NCBI Taxonomy" id="213224"/>
    <lineage>
        <taxon>Bacteria</taxon>
        <taxon>Pseudomonadati</taxon>
        <taxon>Thermodesulfobacteriota</taxon>
        <taxon>Desulfuromonadia</taxon>
        <taxon>Desulfuromonadales</taxon>
        <taxon>Geothermobacteraceae</taxon>
        <taxon>Geothermobacter</taxon>
    </lineage>
</organism>
<accession>A0A5D3WJ25</accession>
<evidence type="ECO:0000313" key="3">
    <source>
        <dbReference type="Proteomes" id="UP000324159"/>
    </source>
</evidence>
<feature type="compositionally biased region" description="Pro residues" evidence="1">
    <location>
        <begin position="33"/>
        <end position="46"/>
    </location>
</feature>
<feature type="region of interest" description="Disordered" evidence="1">
    <location>
        <begin position="33"/>
        <end position="77"/>
    </location>
</feature>
<dbReference type="RefSeq" id="WP_187426719.1">
    <property type="nucleotide sequence ID" value="NZ_VNIB01000007.1"/>
</dbReference>
<gene>
    <name evidence="2" type="ORF">EDC39_10713</name>
</gene>
<sequence length="274" mass="31506">MKLETFAVLLLVVLLAFYAGWYFYDTLEPESPPTPAADIEPPPQAPPKQSERLPMPPRHPVSLPEKPPETDAKQPAVLPFPRKLAEVDGYLQRRLQDLVRDKSLLRLLRLEHFIGRLVVFIDQLPEKNLPRQHLPVNPPAPPFLVDRLDGHDVISSANARRYDPYIRLLTAIPQQTLLRIYRGLYPLFQQAWRQTGQPGYFNDRLIEVIDHLLATPLPKEPIPLVRHINRYRFADPRLEAESAGRKLLLRAGEQHARTLLQWLKELRTELAGPG</sequence>
<dbReference type="Pfam" id="PF11219">
    <property type="entry name" value="DUF3014"/>
    <property type="match status" value="1"/>
</dbReference>
<name>A0A5D3WJ25_9BACT</name>
<evidence type="ECO:0000313" key="2">
    <source>
        <dbReference type="EMBL" id="TYO98218.1"/>
    </source>
</evidence>
<comment type="caution">
    <text evidence="2">The sequence shown here is derived from an EMBL/GenBank/DDBJ whole genome shotgun (WGS) entry which is preliminary data.</text>
</comment>
<dbReference type="InterPro" id="IPR021382">
    <property type="entry name" value="DUF3014"/>
</dbReference>
<protein>
    <submittedName>
        <fullName evidence="2">DUF3014 family protein</fullName>
    </submittedName>
</protein>